<sequence>MFNPKRVVFEEAALDYEKGKILLSKFKDKNLDIRYSKSGRVTGIPGKTPSDMYLEGKNTLVVGVRKSLKFQTCKPSAHYQLPLVSGCMGMCEYCYLNTQMGKKPYIKIYANTLEILNKAEEYAKERLPETTIFEGAATSDPIPVEPYSNSLKDTIEYFGKKDNMKFRFVTKFTNIDNLLNLNHNNKTTIRFSINTEKIIQEFEHRTPQIMDRLNAAYKVADAGYKVGFIIAPVFIYDNWKNEYTDLLLTIKNLFRNKEIKFEVISHRFTKRAKQNILDIFPSTLLPMEEEERKFKYGQFGYGKYIYKDQDLNDMKDFFKNNIIKYFGEESINYII</sequence>
<comment type="caution">
    <text evidence="1">The sequence shown here is derived from an EMBL/GenBank/DDBJ whole genome shotgun (WGS) entry which is preliminary data.</text>
</comment>
<dbReference type="InterPro" id="IPR034559">
    <property type="entry name" value="SPL_Clostridia"/>
</dbReference>
<reference evidence="2" key="1">
    <citation type="journal article" date="2019" name="Int. J. Syst. Evol. Microbiol.">
        <title>The Global Catalogue of Microorganisms (GCM) 10K type strain sequencing project: providing services to taxonomists for standard genome sequencing and annotation.</title>
        <authorList>
            <consortium name="The Broad Institute Genomics Platform"/>
            <consortium name="The Broad Institute Genome Sequencing Center for Infectious Disease"/>
            <person name="Wu L."/>
            <person name="Ma J."/>
        </authorList>
    </citation>
    <scope>NUCLEOTIDE SEQUENCE [LARGE SCALE GENOMIC DNA]</scope>
    <source>
        <strain evidence="2">JCM 1407</strain>
    </source>
</reference>
<organism evidence="1 2">
    <name type="scientific">Clostridium oceanicum</name>
    <dbReference type="NCBI Taxonomy" id="1543"/>
    <lineage>
        <taxon>Bacteria</taxon>
        <taxon>Bacillati</taxon>
        <taxon>Bacillota</taxon>
        <taxon>Clostridia</taxon>
        <taxon>Eubacteriales</taxon>
        <taxon>Clostridiaceae</taxon>
        <taxon>Clostridium</taxon>
    </lineage>
</organism>
<dbReference type="Pfam" id="PF20903">
    <property type="entry name" value="SPL"/>
    <property type="match status" value="1"/>
</dbReference>
<dbReference type="NCBIfam" id="TIGR04070">
    <property type="entry name" value="photo_TT_lyase"/>
    <property type="match status" value="1"/>
</dbReference>
<dbReference type="Gene3D" id="3.80.30.30">
    <property type="match status" value="1"/>
</dbReference>
<dbReference type="SFLD" id="SFLDS00029">
    <property type="entry name" value="Radical_SAM"/>
    <property type="match status" value="1"/>
</dbReference>
<evidence type="ECO:0000313" key="2">
    <source>
        <dbReference type="Proteomes" id="UP001501510"/>
    </source>
</evidence>
<dbReference type="SFLD" id="SFLDG01079">
    <property type="entry name" value="spore_photoproduct_lyase_like"/>
    <property type="match status" value="1"/>
</dbReference>
<protein>
    <submittedName>
        <fullName evidence="1">Spore photoproduct lyase</fullName>
    </submittedName>
</protein>
<dbReference type="Proteomes" id="UP001501510">
    <property type="component" value="Unassembled WGS sequence"/>
</dbReference>
<keyword evidence="1" id="KW-0456">Lyase</keyword>
<accession>A0ABP3UY11</accession>
<dbReference type="PANTHER" id="PTHR37822:SF2">
    <property type="entry name" value="SPORE PHOTOPRODUCT LYASE"/>
    <property type="match status" value="1"/>
</dbReference>
<gene>
    <name evidence="1" type="primary">splB</name>
    <name evidence="1" type="ORF">GCM10008906_29660</name>
</gene>
<dbReference type="InterPro" id="IPR049539">
    <property type="entry name" value="SPL"/>
</dbReference>
<keyword evidence="2" id="KW-1185">Reference proteome</keyword>
<dbReference type="SFLD" id="SFLDF00412">
    <property type="entry name" value="spore_photoproduct_lyase_2"/>
    <property type="match status" value="1"/>
</dbReference>
<dbReference type="EMBL" id="BAAACG010000013">
    <property type="protein sequence ID" value="GAA0744577.1"/>
    <property type="molecule type" value="Genomic_DNA"/>
</dbReference>
<evidence type="ECO:0000313" key="1">
    <source>
        <dbReference type="EMBL" id="GAA0744577.1"/>
    </source>
</evidence>
<dbReference type="GO" id="GO:0016829">
    <property type="term" value="F:lyase activity"/>
    <property type="evidence" value="ECO:0007669"/>
    <property type="project" value="UniProtKB-KW"/>
</dbReference>
<dbReference type="InterPro" id="IPR023897">
    <property type="entry name" value="SPL_firmicutes"/>
</dbReference>
<dbReference type="InterPro" id="IPR007197">
    <property type="entry name" value="rSAM"/>
</dbReference>
<dbReference type="RefSeq" id="WP_343762743.1">
    <property type="nucleotide sequence ID" value="NZ_BAAACG010000013.1"/>
</dbReference>
<dbReference type="PANTHER" id="PTHR37822">
    <property type="entry name" value="SPORE PHOTOPRODUCT LYASE-RELATED"/>
    <property type="match status" value="1"/>
</dbReference>
<dbReference type="Gene3D" id="3.40.50.12110">
    <property type="match status" value="1"/>
</dbReference>
<name>A0ABP3UY11_9CLOT</name>
<proteinExistence type="predicted"/>